<dbReference type="InterPro" id="IPR020449">
    <property type="entry name" value="Tscrpt_reg_AraC-type_HTH"/>
</dbReference>
<evidence type="ECO:0000259" key="5">
    <source>
        <dbReference type="PROSITE" id="PS01124"/>
    </source>
</evidence>
<evidence type="ECO:0000313" key="6">
    <source>
        <dbReference type="EMBL" id="SFD14711.1"/>
    </source>
</evidence>
<reference evidence="6 7" key="1">
    <citation type="submission" date="2016-10" db="EMBL/GenBank/DDBJ databases">
        <authorList>
            <person name="de Groot N.N."/>
        </authorList>
    </citation>
    <scope>NUCLEOTIDE SEQUENCE [LARGE SCALE GENOMIC DNA]</scope>
    <source>
        <strain evidence="6 7">DSM 6059</strain>
    </source>
</reference>
<dbReference type="Proteomes" id="UP000198862">
    <property type="component" value="Unassembled WGS sequence"/>
</dbReference>
<keyword evidence="2" id="KW-0238">DNA-binding</keyword>
<dbReference type="STRING" id="1123010.SAMN02745724_03650"/>
<dbReference type="GO" id="GO:0003700">
    <property type="term" value="F:DNA-binding transcription factor activity"/>
    <property type="evidence" value="ECO:0007669"/>
    <property type="project" value="InterPro"/>
</dbReference>
<dbReference type="PROSITE" id="PS01124">
    <property type="entry name" value="HTH_ARAC_FAMILY_2"/>
    <property type="match status" value="1"/>
</dbReference>
<feature type="domain" description="HTH araC/xylS-type" evidence="5">
    <location>
        <begin position="175"/>
        <end position="272"/>
    </location>
</feature>
<sequence length="274" mass="31693">MSQEKIDYWHNPILPDMELSHARFQNFEFEQHVHLDYHVGVVTQGGQKYSHKGENYRLHKGYISTLNPDESHNGQSINNEAYQAYVMSIPVDYVTQIATELNQTEHFFSTPLNQTQDLYSYFLKLHHILTQPHTSSNQLQIETSLMAFCTELFMRYGSHNSLNPIGISSLHKDFSDIKARFHDEMHLSFGLEELSTSVGLSKFQFLRQFKSATGMTPHAYLKRVRLEYAKRALAKGSTVTDIAHKVGFFDQSHFNKAFKNAFLITPSHFQKQVK</sequence>
<dbReference type="InterPro" id="IPR003313">
    <property type="entry name" value="AraC-bd"/>
</dbReference>
<keyword evidence="7" id="KW-1185">Reference proteome</keyword>
<dbReference type="PANTHER" id="PTHR46796">
    <property type="entry name" value="HTH-TYPE TRANSCRIPTIONAL ACTIVATOR RHAS-RELATED"/>
    <property type="match status" value="1"/>
</dbReference>
<dbReference type="SUPFAM" id="SSF51215">
    <property type="entry name" value="Regulatory protein AraC"/>
    <property type="match status" value="1"/>
</dbReference>
<dbReference type="InterPro" id="IPR050204">
    <property type="entry name" value="AraC_XylS_family_regulators"/>
</dbReference>
<proteinExistence type="predicted"/>
<evidence type="ECO:0000256" key="3">
    <source>
        <dbReference type="ARBA" id="ARBA00023159"/>
    </source>
</evidence>
<dbReference type="Pfam" id="PF02311">
    <property type="entry name" value="AraC_binding"/>
    <property type="match status" value="1"/>
</dbReference>
<dbReference type="RefSeq" id="WP_091987841.1">
    <property type="nucleotide sequence ID" value="NZ_FOLO01000036.1"/>
</dbReference>
<organism evidence="6 7">
    <name type="scientific">Pseudoalteromonas denitrificans DSM 6059</name>
    <dbReference type="NCBI Taxonomy" id="1123010"/>
    <lineage>
        <taxon>Bacteria</taxon>
        <taxon>Pseudomonadati</taxon>
        <taxon>Pseudomonadota</taxon>
        <taxon>Gammaproteobacteria</taxon>
        <taxon>Alteromonadales</taxon>
        <taxon>Pseudoalteromonadaceae</taxon>
        <taxon>Pseudoalteromonas</taxon>
    </lineage>
</organism>
<protein>
    <submittedName>
        <fullName evidence="6">Transcriptional regulator, AraC family</fullName>
    </submittedName>
</protein>
<dbReference type="OrthoDB" id="9809338at2"/>
<keyword evidence="3" id="KW-0010">Activator</keyword>
<dbReference type="SUPFAM" id="SSF46689">
    <property type="entry name" value="Homeodomain-like"/>
    <property type="match status" value="2"/>
</dbReference>
<accession>A0A1I1PXS0</accession>
<evidence type="ECO:0000256" key="4">
    <source>
        <dbReference type="ARBA" id="ARBA00023163"/>
    </source>
</evidence>
<dbReference type="InterPro" id="IPR018060">
    <property type="entry name" value="HTH_AraC"/>
</dbReference>
<dbReference type="Pfam" id="PF12833">
    <property type="entry name" value="HTH_18"/>
    <property type="match status" value="1"/>
</dbReference>
<dbReference type="AlphaFoldDB" id="A0A1I1PXS0"/>
<evidence type="ECO:0000256" key="1">
    <source>
        <dbReference type="ARBA" id="ARBA00023015"/>
    </source>
</evidence>
<keyword evidence="1" id="KW-0805">Transcription regulation</keyword>
<dbReference type="PRINTS" id="PR00032">
    <property type="entry name" value="HTHARAC"/>
</dbReference>
<dbReference type="GO" id="GO:0043565">
    <property type="term" value="F:sequence-specific DNA binding"/>
    <property type="evidence" value="ECO:0007669"/>
    <property type="project" value="InterPro"/>
</dbReference>
<dbReference type="SMART" id="SM00342">
    <property type="entry name" value="HTH_ARAC"/>
    <property type="match status" value="1"/>
</dbReference>
<evidence type="ECO:0000256" key="2">
    <source>
        <dbReference type="ARBA" id="ARBA00023125"/>
    </source>
</evidence>
<dbReference type="InterPro" id="IPR009057">
    <property type="entry name" value="Homeodomain-like_sf"/>
</dbReference>
<evidence type="ECO:0000313" key="7">
    <source>
        <dbReference type="Proteomes" id="UP000198862"/>
    </source>
</evidence>
<keyword evidence="4" id="KW-0804">Transcription</keyword>
<dbReference type="Gene3D" id="1.10.10.60">
    <property type="entry name" value="Homeodomain-like"/>
    <property type="match status" value="2"/>
</dbReference>
<dbReference type="EMBL" id="FOLO01000036">
    <property type="protein sequence ID" value="SFD14711.1"/>
    <property type="molecule type" value="Genomic_DNA"/>
</dbReference>
<dbReference type="PANTHER" id="PTHR46796:SF11">
    <property type="entry name" value="TRANSCRIPTIONAL REGULATOR-RELATED"/>
    <property type="match status" value="1"/>
</dbReference>
<name>A0A1I1PXS0_9GAMM</name>
<dbReference type="InterPro" id="IPR037923">
    <property type="entry name" value="HTH-like"/>
</dbReference>
<gene>
    <name evidence="6" type="ORF">SAMN02745724_03650</name>
</gene>